<dbReference type="PROSITE" id="PS50196">
    <property type="entry name" value="RANBD1"/>
    <property type="match status" value="1"/>
</dbReference>
<dbReference type="AlphaFoldDB" id="A0ABD2QB93"/>
<dbReference type="EMBL" id="JBJKFK010000483">
    <property type="protein sequence ID" value="KAL3316773.1"/>
    <property type="molecule type" value="Genomic_DNA"/>
</dbReference>
<evidence type="ECO:0000313" key="3">
    <source>
        <dbReference type="Proteomes" id="UP001626550"/>
    </source>
</evidence>
<organism evidence="2 3">
    <name type="scientific">Cichlidogyrus casuarinus</name>
    <dbReference type="NCBI Taxonomy" id="1844966"/>
    <lineage>
        <taxon>Eukaryota</taxon>
        <taxon>Metazoa</taxon>
        <taxon>Spiralia</taxon>
        <taxon>Lophotrochozoa</taxon>
        <taxon>Platyhelminthes</taxon>
        <taxon>Monogenea</taxon>
        <taxon>Monopisthocotylea</taxon>
        <taxon>Dactylogyridea</taxon>
        <taxon>Ancyrocephalidae</taxon>
        <taxon>Cichlidogyrus</taxon>
    </lineage>
</organism>
<keyword evidence="3" id="KW-1185">Reference proteome</keyword>
<dbReference type="Gene3D" id="2.30.29.30">
    <property type="entry name" value="Pleckstrin-homology domain (PH domain)/Phosphotyrosine-binding domain (PTB)"/>
    <property type="match status" value="1"/>
</dbReference>
<gene>
    <name evidence="2" type="primary">RANBP1</name>
    <name evidence="2" type="ORF">Ciccas_004566</name>
</gene>
<evidence type="ECO:0000313" key="2">
    <source>
        <dbReference type="EMBL" id="KAL3316773.1"/>
    </source>
</evidence>
<dbReference type="InterPro" id="IPR045255">
    <property type="entry name" value="RanBP1-like"/>
</dbReference>
<proteinExistence type="predicted"/>
<accession>A0ABD2QB93</accession>
<dbReference type="SUPFAM" id="SSF50729">
    <property type="entry name" value="PH domain-like"/>
    <property type="match status" value="1"/>
</dbReference>
<evidence type="ECO:0000259" key="1">
    <source>
        <dbReference type="PROSITE" id="PS50196"/>
    </source>
</evidence>
<sequence length="131" mass="14661">MRRDKLCANHVLYPGMKLIDYEKAKNTFVWCTPCDYSENEISCEVFAIKFDNHADAEEFKNQIHHCLDSLINSKSDHPASCDGDEKAQADKSINSSKYTSVYDDSTDANLTDKLSRITVSEAKISADSVSA</sequence>
<reference evidence="2 3" key="1">
    <citation type="submission" date="2024-11" db="EMBL/GenBank/DDBJ databases">
        <title>Adaptive evolution of stress response genes in parasites aligns with host niche diversity.</title>
        <authorList>
            <person name="Hahn C."/>
            <person name="Resl P."/>
        </authorList>
    </citation>
    <scope>NUCLEOTIDE SEQUENCE [LARGE SCALE GENOMIC DNA]</scope>
    <source>
        <strain evidence="2">EGGRZ-B1_66</strain>
        <tissue evidence="2">Body</tissue>
    </source>
</reference>
<dbReference type="Proteomes" id="UP001626550">
    <property type="component" value="Unassembled WGS sequence"/>
</dbReference>
<dbReference type="Pfam" id="PF00638">
    <property type="entry name" value="Ran_BP1"/>
    <property type="match status" value="1"/>
</dbReference>
<protein>
    <submittedName>
        <fullName evidence="2">Ran-specific GTPase-activating protein</fullName>
    </submittedName>
</protein>
<feature type="domain" description="RanBD1" evidence="1">
    <location>
        <begin position="5"/>
        <end position="72"/>
    </location>
</feature>
<dbReference type="PANTHER" id="PTHR23138">
    <property type="entry name" value="RAN BINDING PROTEIN"/>
    <property type="match status" value="1"/>
</dbReference>
<dbReference type="PANTHER" id="PTHR23138:SF87">
    <property type="entry name" value="E3 SUMO-PROTEIN LIGASE RANBP2"/>
    <property type="match status" value="1"/>
</dbReference>
<comment type="caution">
    <text evidence="2">The sequence shown here is derived from an EMBL/GenBank/DDBJ whole genome shotgun (WGS) entry which is preliminary data.</text>
</comment>
<name>A0ABD2QB93_9PLAT</name>
<dbReference type="InterPro" id="IPR011993">
    <property type="entry name" value="PH-like_dom_sf"/>
</dbReference>
<dbReference type="InterPro" id="IPR000156">
    <property type="entry name" value="Ran_bind_dom"/>
</dbReference>